<dbReference type="EMBL" id="OZ037947">
    <property type="protein sequence ID" value="CAL1706384.1"/>
    <property type="molecule type" value="Genomic_DNA"/>
</dbReference>
<organism evidence="2 3">
    <name type="scientific">Somion occarium</name>
    <dbReference type="NCBI Taxonomy" id="3059160"/>
    <lineage>
        <taxon>Eukaryota</taxon>
        <taxon>Fungi</taxon>
        <taxon>Dikarya</taxon>
        <taxon>Basidiomycota</taxon>
        <taxon>Agaricomycotina</taxon>
        <taxon>Agaricomycetes</taxon>
        <taxon>Polyporales</taxon>
        <taxon>Cerrenaceae</taxon>
        <taxon>Somion</taxon>
    </lineage>
</organism>
<evidence type="ECO:0000313" key="2">
    <source>
        <dbReference type="EMBL" id="CAL1706384.1"/>
    </source>
</evidence>
<reference evidence="3" key="1">
    <citation type="submission" date="2024-04" db="EMBL/GenBank/DDBJ databases">
        <authorList>
            <person name="Shaw F."/>
            <person name="Minotto A."/>
        </authorList>
    </citation>
    <scope>NUCLEOTIDE SEQUENCE [LARGE SCALE GENOMIC DNA]</scope>
</reference>
<sequence>MMATEPYGTAGYFPSLLSQIHDAYPDIPIDTVIFQAILLCLVAGKSSTDALTDPGAQTSCGSKYLLLRTREEDVSMVANIVVTTLTTVFGLPSNKSRIKPTTAASLGAASASSSRVTSSSSAKRFTAQTAVPQSDQFLRSLFFRPQRHSRVESILTSERDRRNSSSRRSARHFKRRSATLPPENVLHDNSALGVGLLAPSVTSHLKDTTDESFYDAASMASSRRPLLPDGRTPASTLRSIRPQAPRLQTDPTPLISIFQPPSVSNASAKAAPSIGHTSSASISGIVLPKALVVSGLEHTEISAQRALTQVLTERRLVLENEQEHDNGEVWNLPEDFIFVYVCPSDASDRPPILPGLLDKFSMSVDVTISPTVRQTYNAYRALQAPSFHSPSPRSPTSPLKPLTPSSEITLPTVNTRPNFIRPASAGPPPNKTPIITSSELARLRALTNSPPLGLSELGKRTQDAYTSIHPSLNMYLADLFSATRHHPELDSSLLTLRAHRDAADLVRAFRVISGDSLGTELISSISSNAFANGLRVSDEMNRTITSTEGDAESSRALSKADDESLGWGGMDDGDEVLMNLHGHEHAKSMVAVHVQAPDASSSQDMPFVIGDLGLIEGPEVKFPEPPPEIWDVSEVDIARIFPRVVSHRLKVREGPDDEILGSLMFPAAEEPKRWKAAGQERTSTRRSVKEILVEILSDV</sequence>
<proteinExistence type="predicted"/>
<feature type="region of interest" description="Disordered" evidence="1">
    <location>
        <begin position="545"/>
        <end position="565"/>
    </location>
</feature>
<evidence type="ECO:0000313" key="3">
    <source>
        <dbReference type="Proteomes" id="UP001497453"/>
    </source>
</evidence>
<protein>
    <submittedName>
        <fullName evidence="2">Uncharacterized protein</fullName>
    </submittedName>
</protein>
<gene>
    <name evidence="2" type="ORF">GFSPODELE1_LOCUS5852</name>
</gene>
<feature type="compositionally biased region" description="Basic residues" evidence="1">
    <location>
        <begin position="164"/>
        <end position="177"/>
    </location>
</feature>
<dbReference type="Proteomes" id="UP001497453">
    <property type="component" value="Chromosome 4"/>
</dbReference>
<evidence type="ECO:0000256" key="1">
    <source>
        <dbReference type="SAM" id="MobiDB-lite"/>
    </source>
</evidence>
<feature type="compositionally biased region" description="Low complexity" evidence="1">
    <location>
        <begin position="385"/>
        <end position="406"/>
    </location>
</feature>
<accession>A0ABP1DGQ5</accession>
<keyword evidence="3" id="KW-1185">Reference proteome</keyword>
<name>A0ABP1DGQ5_9APHY</name>
<feature type="region of interest" description="Disordered" evidence="1">
    <location>
        <begin position="385"/>
        <end position="413"/>
    </location>
</feature>
<feature type="region of interest" description="Disordered" evidence="1">
    <location>
        <begin position="153"/>
        <end position="179"/>
    </location>
</feature>